<feature type="domain" description="Ubiquitin-like protease family profile" evidence="4">
    <location>
        <begin position="1"/>
        <end position="88"/>
    </location>
</feature>
<keyword evidence="2" id="KW-0645">Protease</keyword>
<name>A0A0S4KIH0_BODSA</name>
<dbReference type="VEuPathDB" id="TriTrypDB:BSAL_83935"/>
<organism evidence="5 6">
    <name type="scientific">Bodo saltans</name>
    <name type="common">Flagellated protozoan</name>
    <dbReference type="NCBI Taxonomy" id="75058"/>
    <lineage>
        <taxon>Eukaryota</taxon>
        <taxon>Discoba</taxon>
        <taxon>Euglenozoa</taxon>
        <taxon>Kinetoplastea</taxon>
        <taxon>Metakinetoplastina</taxon>
        <taxon>Eubodonida</taxon>
        <taxon>Bodonidae</taxon>
        <taxon>Bodo</taxon>
    </lineage>
</organism>
<dbReference type="InterPro" id="IPR038765">
    <property type="entry name" value="Papain-like_cys_pep_sf"/>
</dbReference>
<dbReference type="PROSITE" id="PS50600">
    <property type="entry name" value="ULP_PROTEASE"/>
    <property type="match status" value="1"/>
</dbReference>
<dbReference type="Gene3D" id="3.40.395.10">
    <property type="entry name" value="Adenoviral Proteinase, Chain A"/>
    <property type="match status" value="1"/>
</dbReference>
<dbReference type="GO" id="GO:0006508">
    <property type="term" value="P:proteolysis"/>
    <property type="evidence" value="ECO:0007669"/>
    <property type="project" value="UniProtKB-KW"/>
</dbReference>
<sequence>MQILLPMYVASRWHWALVAVHVQNFELHYFDILPSNDHNEILDWFELTTESTPCKGQKKEWTRVIKARRTQTNGYDCGVIVLQNGLWATCGIDPPDFAQKDIPLLRIVVHMKNCSCKLYVRELTERSLRRTSTNPQYRVMCSVRVMCKNLSEPNRLPRHSIVITSILLN</sequence>
<keyword evidence="3" id="KW-0378">Hydrolase</keyword>
<proteinExistence type="inferred from homology"/>
<evidence type="ECO:0000256" key="2">
    <source>
        <dbReference type="ARBA" id="ARBA00022670"/>
    </source>
</evidence>
<dbReference type="Proteomes" id="UP000051952">
    <property type="component" value="Unassembled WGS sequence"/>
</dbReference>
<dbReference type="GO" id="GO:0008234">
    <property type="term" value="F:cysteine-type peptidase activity"/>
    <property type="evidence" value="ECO:0007669"/>
    <property type="project" value="InterPro"/>
</dbReference>
<dbReference type="AlphaFoldDB" id="A0A0S4KIH0"/>
<reference evidence="6" key="1">
    <citation type="submission" date="2015-09" db="EMBL/GenBank/DDBJ databases">
        <authorList>
            <consortium name="Pathogen Informatics"/>
        </authorList>
    </citation>
    <scope>NUCLEOTIDE SEQUENCE [LARGE SCALE GENOMIC DNA]</scope>
    <source>
        <strain evidence="6">Lake Konstanz</strain>
    </source>
</reference>
<dbReference type="OrthoDB" id="1939479at2759"/>
<evidence type="ECO:0000259" key="4">
    <source>
        <dbReference type="PROSITE" id="PS50600"/>
    </source>
</evidence>
<evidence type="ECO:0000256" key="1">
    <source>
        <dbReference type="ARBA" id="ARBA00005234"/>
    </source>
</evidence>
<keyword evidence="6" id="KW-1185">Reference proteome</keyword>
<evidence type="ECO:0000256" key="3">
    <source>
        <dbReference type="ARBA" id="ARBA00022801"/>
    </source>
</evidence>
<accession>A0A0S4KIH0</accession>
<comment type="similarity">
    <text evidence="1">Belongs to the peptidase C48 family.</text>
</comment>
<dbReference type="SUPFAM" id="SSF54001">
    <property type="entry name" value="Cysteine proteinases"/>
    <property type="match status" value="1"/>
</dbReference>
<protein>
    <recommendedName>
        <fullName evidence="4">Ubiquitin-like protease family profile domain-containing protein</fullName>
    </recommendedName>
</protein>
<dbReference type="EMBL" id="CYKH01000955">
    <property type="protein sequence ID" value="CUI14298.1"/>
    <property type="molecule type" value="Genomic_DNA"/>
</dbReference>
<evidence type="ECO:0000313" key="5">
    <source>
        <dbReference type="EMBL" id="CUI14298.1"/>
    </source>
</evidence>
<evidence type="ECO:0000313" key="6">
    <source>
        <dbReference type="Proteomes" id="UP000051952"/>
    </source>
</evidence>
<dbReference type="InterPro" id="IPR003653">
    <property type="entry name" value="Peptidase_C48_C"/>
</dbReference>
<gene>
    <name evidence="5" type="ORF">BSAL_83935</name>
</gene>